<keyword evidence="3" id="KW-1185">Reference proteome</keyword>
<evidence type="ECO:0000259" key="1">
    <source>
        <dbReference type="Pfam" id="PF01467"/>
    </source>
</evidence>
<proteinExistence type="predicted"/>
<dbReference type="Gene3D" id="3.40.50.620">
    <property type="entry name" value="HUPs"/>
    <property type="match status" value="1"/>
</dbReference>
<dbReference type="Pfam" id="PF01467">
    <property type="entry name" value="CTP_transf_like"/>
    <property type="match status" value="1"/>
</dbReference>
<feature type="domain" description="Cytidyltransferase-like" evidence="1">
    <location>
        <begin position="155"/>
        <end position="295"/>
    </location>
</feature>
<accession>A0A9P0MKB2</accession>
<gene>
    <name evidence="2" type="ORF">NEZAVI_LOCUS7210</name>
</gene>
<dbReference type="InterPro" id="IPR014729">
    <property type="entry name" value="Rossmann-like_a/b/a_fold"/>
</dbReference>
<reference evidence="2" key="1">
    <citation type="submission" date="2022-01" db="EMBL/GenBank/DDBJ databases">
        <authorList>
            <person name="King R."/>
        </authorList>
    </citation>
    <scope>NUCLEOTIDE SEQUENCE</scope>
</reference>
<sequence length="326" mass="36849">MAKTGMLIITNPTKLNKLIPRIRNEVKNTLYVQFFPPKRPGISNGIFANFNITPPLMYSKSVKSFYKSTNDLKKLDVRILLSAIKNPTVSKINTRQPVEIVYFDQVLNDDEMKGFITSCIENKTHNCRTIALCESECEQLDDSSVDTSESFNSVVLGGTFDRLHNGHKILLSEAVLRCKKTLTVGVTDTDMLKTKKLWELIEPCSLRMDKVRDFLEDIDPDLEYNIIPINDMFGPTKDDPTFEMIVVSAETVGGGKKVNELRVSNGLKPLHVVSVELIPDIKIDEEEEDKISSSNDRLRLLGTLITQPEFFSSQEHISHLNRTSLV</sequence>
<name>A0A9P0MKB2_NEZVI</name>
<dbReference type="CDD" id="cd02164">
    <property type="entry name" value="PPAT_CoAS"/>
    <property type="match status" value="1"/>
</dbReference>
<dbReference type="SUPFAM" id="SSF52374">
    <property type="entry name" value="Nucleotidylyl transferase"/>
    <property type="match status" value="1"/>
</dbReference>
<organism evidence="2 3">
    <name type="scientific">Nezara viridula</name>
    <name type="common">Southern green stink bug</name>
    <name type="synonym">Cimex viridulus</name>
    <dbReference type="NCBI Taxonomy" id="85310"/>
    <lineage>
        <taxon>Eukaryota</taxon>
        <taxon>Metazoa</taxon>
        <taxon>Ecdysozoa</taxon>
        <taxon>Arthropoda</taxon>
        <taxon>Hexapoda</taxon>
        <taxon>Insecta</taxon>
        <taxon>Pterygota</taxon>
        <taxon>Neoptera</taxon>
        <taxon>Paraneoptera</taxon>
        <taxon>Hemiptera</taxon>
        <taxon>Heteroptera</taxon>
        <taxon>Panheteroptera</taxon>
        <taxon>Pentatomomorpha</taxon>
        <taxon>Pentatomoidea</taxon>
        <taxon>Pentatomidae</taxon>
        <taxon>Pentatominae</taxon>
        <taxon>Nezara</taxon>
    </lineage>
</organism>
<dbReference type="FunFam" id="3.40.50.620:FF:000089">
    <property type="entry name" value="Bifunctional coenzyme A synthase"/>
    <property type="match status" value="1"/>
</dbReference>
<dbReference type="InterPro" id="IPR004821">
    <property type="entry name" value="Cyt_trans-like"/>
</dbReference>
<dbReference type="EMBL" id="OV725079">
    <property type="protein sequence ID" value="CAH1397374.1"/>
    <property type="molecule type" value="Genomic_DNA"/>
</dbReference>
<dbReference type="PANTHER" id="PTHR10695">
    <property type="entry name" value="DEPHOSPHO-COA KINASE-RELATED"/>
    <property type="match status" value="1"/>
</dbReference>
<dbReference type="GO" id="GO:0015937">
    <property type="term" value="P:coenzyme A biosynthetic process"/>
    <property type="evidence" value="ECO:0007669"/>
    <property type="project" value="TreeGrafter"/>
</dbReference>
<dbReference type="NCBIfam" id="NF001985">
    <property type="entry name" value="PRK00777.1"/>
    <property type="match status" value="1"/>
</dbReference>
<dbReference type="PANTHER" id="PTHR10695:SF46">
    <property type="entry name" value="BIFUNCTIONAL COENZYME A SYNTHASE-RELATED"/>
    <property type="match status" value="1"/>
</dbReference>
<evidence type="ECO:0000313" key="2">
    <source>
        <dbReference type="EMBL" id="CAH1397374.1"/>
    </source>
</evidence>
<dbReference type="Proteomes" id="UP001152798">
    <property type="component" value="Chromosome 3"/>
</dbReference>
<evidence type="ECO:0000313" key="3">
    <source>
        <dbReference type="Proteomes" id="UP001152798"/>
    </source>
</evidence>
<dbReference type="GO" id="GO:0004140">
    <property type="term" value="F:dephospho-CoA kinase activity"/>
    <property type="evidence" value="ECO:0007669"/>
    <property type="project" value="TreeGrafter"/>
</dbReference>
<dbReference type="OrthoDB" id="330671at2759"/>
<protein>
    <recommendedName>
        <fullName evidence="1">Cytidyltransferase-like domain-containing protein</fullName>
    </recommendedName>
</protein>
<dbReference type="AlphaFoldDB" id="A0A9P0MKB2"/>